<keyword evidence="3" id="KW-1185">Reference proteome</keyword>
<dbReference type="EMBL" id="JBBMFP010000020">
    <property type="protein sequence ID" value="MEQ2433158.1"/>
    <property type="molecule type" value="Genomic_DNA"/>
</dbReference>
<evidence type="ECO:0000259" key="1">
    <source>
        <dbReference type="Pfam" id="PF12728"/>
    </source>
</evidence>
<name>A0ABV1DTS4_9FIRM</name>
<dbReference type="Proteomes" id="UP001457898">
    <property type="component" value="Unassembled WGS sequence"/>
</dbReference>
<dbReference type="InterPro" id="IPR038148">
    <property type="entry name" value="Tn1545/Tn916_Xis"/>
</dbReference>
<dbReference type="InterPro" id="IPR041657">
    <property type="entry name" value="HTH_17"/>
</dbReference>
<reference evidence="2 3" key="1">
    <citation type="submission" date="2024-03" db="EMBL/GenBank/DDBJ databases">
        <title>Human intestinal bacterial collection.</title>
        <authorList>
            <person name="Pauvert C."/>
            <person name="Hitch T.C.A."/>
            <person name="Clavel T."/>
        </authorList>
    </citation>
    <scope>NUCLEOTIDE SEQUENCE [LARGE SCALE GENOMIC DNA]</scope>
    <source>
        <strain evidence="2 3">CLA-SR-H028</strain>
    </source>
</reference>
<organism evidence="2 3">
    <name type="scientific">Blautia caccae</name>
    <dbReference type="NCBI Taxonomy" id="3133175"/>
    <lineage>
        <taxon>Bacteria</taxon>
        <taxon>Bacillati</taxon>
        <taxon>Bacillota</taxon>
        <taxon>Clostridia</taxon>
        <taxon>Lachnospirales</taxon>
        <taxon>Lachnospiraceae</taxon>
        <taxon>Blautia</taxon>
    </lineage>
</organism>
<evidence type="ECO:0000313" key="2">
    <source>
        <dbReference type="EMBL" id="MEQ2433158.1"/>
    </source>
</evidence>
<evidence type="ECO:0000313" key="3">
    <source>
        <dbReference type="Proteomes" id="UP001457898"/>
    </source>
</evidence>
<comment type="caution">
    <text evidence="2">The sequence shown here is derived from an EMBL/GenBank/DDBJ whole genome shotgun (WGS) entry which is preliminary data.</text>
</comment>
<feature type="domain" description="Helix-turn-helix" evidence="1">
    <location>
        <begin position="1"/>
        <end position="50"/>
    </location>
</feature>
<sequence length="54" mass="6517">MNLKEVSEYLGIGETKTRELLKSRNCPFSMKIGYRWYANRRLLDTWLEQQAKSY</sequence>
<dbReference type="RefSeq" id="WP_035102529.1">
    <property type="nucleotide sequence ID" value="NZ_JBBMFP010000020.1"/>
</dbReference>
<proteinExistence type="predicted"/>
<accession>A0ABV1DTS4</accession>
<dbReference type="Pfam" id="PF12728">
    <property type="entry name" value="HTH_17"/>
    <property type="match status" value="1"/>
</dbReference>
<dbReference type="Gene3D" id="3.90.105.50">
    <property type="match status" value="1"/>
</dbReference>
<protein>
    <submittedName>
        <fullName evidence="2">Excisionase</fullName>
    </submittedName>
</protein>
<gene>
    <name evidence="2" type="ORF">WMO65_19380</name>
</gene>